<feature type="compositionally biased region" description="Polar residues" evidence="1">
    <location>
        <begin position="30"/>
        <end position="55"/>
    </location>
</feature>
<organism evidence="2 3">
    <name type="scientific">Corchorus capsularis</name>
    <name type="common">Jute</name>
    <dbReference type="NCBI Taxonomy" id="210143"/>
    <lineage>
        <taxon>Eukaryota</taxon>
        <taxon>Viridiplantae</taxon>
        <taxon>Streptophyta</taxon>
        <taxon>Embryophyta</taxon>
        <taxon>Tracheophyta</taxon>
        <taxon>Spermatophyta</taxon>
        <taxon>Magnoliopsida</taxon>
        <taxon>eudicotyledons</taxon>
        <taxon>Gunneridae</taxon>
        <taxon>Pentapetalae</taxon>
        <taxon>rosids</taxon>
        <taxon>malvids</taxon>
        <taxon>Malvales</taxon>
        <taxon>Malvaceae</taxon>
        <taxon>Grewioideae</taxon>
        <taxon>Apeibeae</taxon>
        <taxon>Corchorus</taxon>
    </lineage>
</organism>
<evidence type="ECO:0000256" key="1">
    <source>
        <dbReference type="SAM" id="MobiDB-lite"/>
    </source>
</evidence>
<keyword evidence="3" id="KW-1185">Reference proteome</keyword>
<sequence length="112" mass="12176">MDDGPHGRMFQEPHTMRYTSPIGHHEVNGVQGTSDAVPTSNRNVGAQNCGFNSPNPADRKEIPIQDNVSEIYAFGQLKSISQSVSGLHIRTRSPTENPPLSSVCTDQPVYTA</sequence>
<feature type="region of interest" description="Disordered" evidence="1">
    <location>
        <begin position="19"/>
        <end position="61"/>
    </location>
</feature>
<accession>A0A1R3J5C9</accession>
<evidence type="ECO:0000313" key="3">
    <source>
        <dbReference type="Proteomes" id="UP000188268"/>
    </source>
</evidence>
<proteinExistence type="predicted"/>
<comment type="caution">
    <text evidence="2">The sequence shown here is derived from an EMBL/GenBank/DDBJ whole genome shotgun (WGS) entry which is preliminary data.</text>
</comment>
<evidence type="ECO:0000313" key="2">
    <source>
        <dbReference type="EMBL" id="OMO90014.1"/>
    </source>
</evidence>
<protein>
    <submittedName>
        <fullName evidence="2">Uncharacterized protein</fullName>
    </submittedName>
</protein>
<gene>
    <name evidence="2" type="ORF">CCACVL1_07546</name>
</gene>
<dbReference type="Proteomes" id="UP000188268">
    <property type="component" value="Unassembled WGS sequence"/>
</dbReference>
<reference evidence="2 3" key="1">
    <citation type="submission" date="2013-09" db="EMBL/GenBank/DDBJ databases">
        <title>Corchorus capsularis genome sequencing.</title>
        <authorList>
            <person name="Alam M."/>
            <person name="Haque M.S."/>
            <person name="Islam M.S."/>
            <person name="Emdad E.M."/>
            <person name="Islam M.M."/>
            <person name="Ahmed B."/>
            <person name="Halim A."/>
            <person name="Hossen Q.M.M."/>
            <person name="Hossain M.Z."/>
            <person name="Ahmed R."/>
            <person name="Khan M.M."/>
            <person name="Islam R."/>
            <person name="Rashid M.M."/>
            <person name="Khan S.A."/>
            <person name="Rahman M.S."/>
            <person name="Alam M."/>
        </authorList>
    </citation>
    <scope>NUCLEOTIDE SEQUENCE [LARGE SCALE GENOMIC DNA]</scope>
    <source>
        <strain evidence="3">cv. CVL-1</strain>
        <tissue evidence="2">Whole seedling</tissue>
    </source>
</reference>
<feature type="compositionally biased region" description="Polar residues" evidence="1">
    <location>
        <begin position="92"/>
        <end position="112"/>
    </location>
</feature>
<dbReference type="EMBL" id="AWWV01008544">
    <property type="protein sequence ID" value="OMO90014.1"/>
    <property type="molecule type" value="Genomic_DNA"/>
</dbReference>
<dbReference type="OrthoDB" id="10557241at2759"/>
<dbReference type="Gramene" id="OMO90014">
    <property type="protein sequence ID" value="OMO90014"/>
    <property type="gene ID" value="CCACVL1_07546"/>
</dbReference>
<feature type="region of interest" description="Disordered" evidence="1">
    <location>
        <begin position="86"/>
        <end position="112"/>
    </location>
</feature>
<dbReference type="AlphaFoldDB" id="A0A1R3J5C9"/>
<name>A0A1R3J5C9_COCAP</name>